<evidence type="ECO:0000256" key="2">
    <source>
        <dbReference type="SAM" id="SignalP"/>
    </source>
</evidence>
<evidence type="ECO:0000313" key="4">
    <source>
        <dbReference type="Proteomes" id="UP000049222"/>
    </source>
</evidence>
<dbReference type="Pfam" id="PF10986">
    <property type="entry name" value="ZrgA"/>
    <property type="match status" value="1"/>
</dbReference>
<accession>A0A0M6YKA3</accession>
<dbReference type="RefSeq" id="WP_055084091.1">
    <property type="nucleotide sequence ID" value="NZ_CXSU01000011.1"/>
</dbReference>
<evidence type="ECO:0000256" key="1">
    <source>
        <dbReference type="SAM" id="MobiDB-lite"/>
    </source>
</evidence>
<proteinExistence type="predicted"/>
<dbReference type="Proteomes" id="UP000049222">
    <property type="component" value="Unassembled WGS sequence"/>
</dbReference>
<keyword evidence="2" id="KW-0732">Signal</keyword>
<protein>
    <recommendedName>
        <fullName evidence="5">DUF2796 domain-containing protein</fullName>
    </recommendedName>
</protein>
<reference evidence="3 4" key="1">
    <citation type="submission" date="2015-07" db="EMBL/GenBank/DDBJ databases">
        <authorList>
            <person name="Noorani M."/>
        </authorList>
    </citation>
    <scope>NUCLEOTIDE SEQUENCE [LARGE SCALE GENOMIC DNA]</scope>
    <source>
        <strain evidence="3 4">CECT 7802</strain>
    </source>
</reference>
<dbReference type="OrthoDB" id="7346546at2"/>
<dbReference type="STRING" id="420998.JDO7802_01490"/>
<name>A0A0M6YKA3_9RHOB</name>
<dbReference type="EMBL" id="CXSU01000011">
    <property type="protein sequence ID" value="CTQ49476.1"/>
    <property type="molecule type" value="Genomic_DNA"/>
</dbReference>
<organism evidence="3 4">
    <name type="scientific">Jannaschia donghaensis</name>
    <dbReference type="NCBI Taxonomy" id="420998"/>
    <lineage>
        <taxon>Bacteria</taxon>
        <taxon>Pseudomonadati</taxon>
        <taxon>Pseudomonadota</taxon>
        <taxon>Alphaproteobacteria</taxon>
        <taxon>Rhodobacterales</taxon>
        <taxon>Roseobacteraceae</taxon>
        <taxon>Jannaschia</taxon>
    </lineage>
</organism>
<keyword evidence="4" id="KW-1185">Reference proteome</keyword>
<evidence type="ECO:0000313" key="3">
    <source>
        <dbReference type="EMBL" id="CTQ49476.1"/>
    </source>
</evidence>
<feature type="region of interest" description="Disordered" evidence="1">
    <location>
        <begin position="107"/>
        <end position="133"/>
    </location>
</feature>
<dbReference type="InterPro" id="IPR021253">
    <property type="entry name" value="ZrgA-like"/>
</dbReference>
<gene>
    <name evidence="3" type="ORF">JDO7802_01490</name>
</gene>
<feature type="chain" id="PRO_5005808134" description="DUF2796 domain-containing protein" evidence="2">
    <location>
        <begin position="19"/>
        <end position="198"/>
    </location>
</feature>
<evidence type="ECO:0008006" key="5">
    <source>
        <dbReference type="Google" id="ProtNLM"/>
    </source>
</evidence>
<feature type="signal peptide" evidence="2">
    <location>
        <begin position="1"/>
        <end position="18"/>
    </location>
</feature>
<feature type="compositionally biased region" description="Basic and acidic residues" evidence="1">
    <location>
        <begin position="115"/>
        <end position="124"/>
    </location>
</feature>
<dbReference type="AlphaFoldDB" id="A0A0M6YKA3"/>
<sequence>MKPTIPLLLAIAAGPAFAQETRQMDAHEHGVGSLNIAVDGSTLAMEFHAPGADIVGFEYVAETDADRASVEEAVVTLGQPLDLFVVPTAAGCTVTQAAAELEVEGAHDDEEMHGEDDHGHAEEGHSDEDDDAAASHTEFHAEYQLDCTDPSALTEMTFPYFETFENARELEVQIVTGSGAQAFEVMRDTPSLDLSGLF</sequence>